<evidence type="ECO:0000313" key="8">
    <source>
        <dbReference type="EMBL" id="BAN22226.1"/>
    </source>
</evidence>
<dbReference type="InterPro" id="IPR003783">
    <property type="entry name" value="Regulatory_RecX"/>
</dbReference>
<dbReference type="HAMAP" id="MF_01114">
    <property type="entry name" value="RecX"/>
    <property type="match status" value="1"/>
</dbReference>
<proteinExistence type="inferred from homology"/>
<dbReference type="GO" id="GO:0006282">
    <property type="term" value="P:regulation of DNA repair"/>
    <property type="evidence" value="ECO:0007669"/>
    <property type="project" value="UniProtKB-UniRule"/>
</dbReference>
<comment type="subcellular location">
    <subcellularLocation>
        <location evidence="1 5">Cytoplasm</location>
    </subcellularLocation>
</comment>
<comment type="similarity">
    <text evidence="2 5">Belongs to the RecX family.</text>
</comment>
<evidence type="ECO:0000256" key="1">
    <source>
        <dbReference type="ARBA" id="ARBA00004496"/>
    </source>
</evidence>
<keyword evidence="4 5" id="KW-0963">Cytoplasm</keyword>
<dbReference type="Proteomes" id="UP000013966">
    <property type="component" value="Chromosome 1"/>
</dbReference>
<dbReference type="AlphaFoldDB" id="R4WTL8"/>
<evidence type="ECO:0000259" key="7">
    <source>
        <dbReference type="Pfam" id="PF21981"/>
    </source>
</evidence>
<feature type="domain" description="RecX third three-helical" evidence="7">
    <location>
        <begin position="286"/>
        <end position="329"/>
    </location>
</feature>
<dbReference type="KEGG" id="buo:BRPE64_ACDS04720"/>
<name>R4WTL8_9BURK</name>
<dbReference type="RefSeq" id="WP_016344389.1">
    <property type="nucleotide sequence ID" value="NC_021287.1"/>
</dbReference>
<protein>
    <recommendedName>
        <fullName evidence="3 5">Regulatory protein RecX</fullName>
    </recommendedName>
</protein>
<feature type="region of interest" description="Disordered" evidence="6">
    <location>
        <begin position="1"/>
        <end position="198"/>
    </location>
</feature>
<evidence type="ECO:0000256" key="6">
    <source>
        <dbReference type="SAM" id="MobiDB-lite"/>
    </source>
</evidence>
<dbReference type="EMBL" id="AP013058">
    <property type="protein sequence ID" value="BAN22226.1"/>
    <property type="molecule type" value="Genomic_DNA"/>
</dbReference>
<evidence type="ECO:0000256" key="2">
    <source>
        <dbReference type="ARBA" id="ARBA00009695"/>
    </source>
</evidence>
<accession>R4WTL8</accession>
<dbReference type="HOGENOM" id="CLU_066607_3_0_4"/>
<evidence type="ECO:0000313" key="9">
    <source>
        <dbReference type="Proteomes" id="UP000013966"/>
    </source>
</evidence>
<dbReference type="PATRIC" id="fig|758793.3.peg.471"/>
<organism evidence="8 9">
    <name type="scientific">Caballeronia insecticola</name>
    <dbReference type="NCBI Taxonomy" id="758793"/>
    <lineage>
        <taxon>Bacteria</taxon>
        <taxon>Pseudomonadati</taxon>
        <taxon>Pseudomonadota</taxon>
        <taxon>Betaproteobacteria</taxon>
        <taxon>Burkholderiales</taxon>
        <taxon>Burkholderiaceae</taxon>
        <taxon>Caballeronia</taxon>
    </lineage>
</organism>
<dbReference type="InterPro" id="IPR036388">
    <property type="entry name" value="WH-like_DNA-bd_sf"/>
</dbReference>
<evidence type="ECO:0000256" key="4">
    <source>
        <dbReference type="ARBA" id="ARBA00022490"/>
    </source>
</evidence>
<feature type="compositionally biased region" description="Basic and acidic residues" evidence="6">
    <location>
        <begin position="26"/>
        <end position="38"/>
    </location>
</feature>
<feature type="compositionally biased region" description="Basic and acidic residues" evidence="6">
    <location>
        <begin position="92"/>
        <end position="103"/>
    </location>
</feature>
<dbReference type="NCBIfam" id="NF001055">
    <property type="entry name" value="PRK00117.2-5"/>
    <property type="match status" value="1"/>
</dbReference>
<dbReference type="GO" id="GO:0005737">
    <property type="term" value="C:cytoplasm"/>
    <property type="evidence" value="ECO:0007669"/>
    <property type="project" value="UniProtKB-SubCell"/>
</dbReference>
<sequence>MLKRRFGSKADKAEQGADDGSGSADSADRYERSSERRGASSKSNGFGRSNKQRADAKSSASARRVSGAVEANADGNAGGYPDSAPRPPAETAADRAARLERARALLKQASDQPRAVRPEPAPNSSAPAGKRAEPDLTPFEDADPFEPFEQCAPPEEPVDTSGEPVYSRSSQRTRKTSVAQVNDPNHPKRPQRSLKGRALAYLSRREYSRAELSRKLRPYAEEADSLEALLDSLERDGWLSNERFVESVVHRRASRMGGGRIVSELKRHAVGEALISETADKLAQTETARAKAVWDRKYGVLPETPTERARQARFLAARGFSSGTIGKILKGGDEDWAEEIVDD</sequence>
<dbReference type="STRING" id="758793.BRPE64_ACDS04720"/>
<feature type="compositionally biased region" description="Low complexity" evidence="6">
    <location>
        <begin position="57"/>
        <end position="71"/>
    </location>
</feature>
<keyword evidence="9" id="KW-1185">Reference proteome</keyword>
<evidence type="ECO:0000256" key="5">
    <source>
        <dbReference type="HAMAP-Rule" id="MF_01114"/>
    </source>
</evidence>
<feature type="compositionally biased region" description="Polar residues" evidence="6">
    <location>
        <begin position="40"/>
        <end position="49"/>
    </location>
</feature>
<dbReference type="PANTHER" id="PTHR33602">
    <property type="entry name" value="REGULATORY PROTEIN RECX FAMILY PROTEIN"/>
    <property type="match status" value="1"/>
</dbReference>
<dbReference type="Pfam" id="PF21981">
    <property type="entry name" value="RecX_HTH3"/>
    <property type="match status" value="1"/>
</dbReference>
<evidence type="ECO:0000256" key="3">
    <source>
        <dbReference type="ARBA" id="ARBA00018111"/>
    </source>
</evidence>
<dbReference type="Gene3D" id="1.10.10.10">
    <property type="entry name" value="Winged helix-like DNA-binding domain superfamily/Winged helix DNA-binding domain"/>
    <property type="match status" value="2"/>
</dbReference>
<dbReference type="InterPro" id="IPR053925">
    <property type="entry name" value="RecX_HTH_3rd"/>
</dbReference>
<comment type="function">
    <text evidence="5">Modulates RecA activity.</text>
</comment>
<reference evidence="8 9" key="1">
    <citation type="journal article" date="2013" name="Genome Announc.">
        <title>Complete Genome Sequence of Burkholderia sp. Strain RPE64, Bacterial Symbiont of the Bean Bug Riptortus pedestris.</title>
        <authorList>
            <person name="Shibata T.F."/>
            <person name="Maeda T."/>
            <person name="Nikoh N."/>
            <person name="Yamaguchi K."/>
            <person name="Oshima K."/>
            <person name="Hattori M."/>
            <person name="Nishiyama T."/>
            <person name="Hasebe M."/>
            <person name="Fukatsu T."/>
            <person name="Kikuchi Y."/>
            <person name="Shigenobu S."/>
        </authorList>
    </citation>
    <scope>NUCLEOTIDE SEQUENCE [LARGE SCALE GENOMIC DNA]</scope>
</reference>
<reference evidence="8 9" key="2">
    <citation type="journal article" date="2018" name="Int. J. Syst. Evol. Microbiol.">
        <title>Burkholderia insecticola sp. nov., a gut symbiotic bacterium of the bean bug Riptortus pedestris.</title>
        <authorList>
            <person name="Takeshita K."/>
            <person name="Tamaki H."/>
            <person name="Ohbayashi T."/>
            <person name="Meng X.-Y."/>
            <person name="Sone T."/>
            <person name="Mitani Y."/>
            <person name="Peeters C."/>
            <person name="Kikuchi Y."/>
            <person name="Vandamme P."/>
        </authorList>
    </citation>
    <scope>NUCLEOTIDE SEQUENCE [LARGE SCALE GENOMIC DNA]</scope>
    <source>
        <strain evidence="8">RPE64</strain>
    </source>
</reference>
<dbReference type="OrthoDB" id="5295441at2"/>
<gene>
    <name evidence="5" type="primary">recX</name>
    <name evidence="8" type="ORF">BRPE64_ACDS04720</name>
</gene>
<dbReference type="PANTHER" id="PTHR33602:SF1">
    <property type="entry name" value="REGULATORY PROTEIN RECX FAMILY PROTEIN"/>
    <property type="match status" value="1"/>
</dbReference>